<dbReference type="PANTHER" id="PTHR12790:SF0">
    <property type="entry name" value="RNA POLYMERASE I-SPECIFIC TRANSCRIPTION INITIATION FACTOR RRN3-RELATED"/>
    <property type="match status" value="1"/>
</dbReference>
<feature type="compositionally biased region" description="Low complexity" evidence="2">
    <location>
        <begin position="921"/>
        <end position="934"/>
    </location>
</feature>
<dbReference type="GO" id="GO:0001181">
    <property type="term" value="F:RNA polymerase I general transcription initiation factor activity"/>
    <property type="evidence" value="ECO:0007669"/>
    <property type="project" value="InterPro"/>
</dbReference>
<dbReference type="RefSeq" id="XP_066075288.1">
    <property type="nucleotide sequence ID" value="XM_066219191.1"/>
</dbReference>
<keyword evidence="4" id="KW-1185">Reference proteome</keyword>
<evidence type="ECO:0000313" key="3">
    <source>
        <dbReference type="EMBL" id="WWC88525.1"/>
    </source>
</evidence>
<evidence type="ECO:0008006" key="5">
    <source>
        <dbReference type="Google" id="ProtNLM"/>
    </source>
</evidence>
<feature type="compositionally biased region" description="Polar residues" evidence="2">
    <location>
        <begin position="24"/>
        <end position="48"/>
    </location>
</feature>
<feature type="region of interest" description="Disordered" evidence="2">
    <location>
        <begin position="848"/>
        <end position="887"/>
    </location>
</feature>
<dbReference type="GeneID" id="91094106"/>
<feature type="compositionally biased region" description="Low complexity" evidence="2">
    <location>
        <begin position="106"/>
        <end position="115"/>
    </location>
</feature>
<organism evidence="3 4">
    <name type="scientific">Kwoniella dendrophila CBS 6074</name>
    <dbReference type="NCBI Taxonomy" id="1295534"/>
    <lineage>
        <taxon>Eukaryota</taxon>
        <taxon>Fungi</taxon>
        <taxon>Dikarya</taxon>
        <taxon>Basidiomycota</taxon>
        <taxon>Agaricomycotina</taxon>
        <taxon>Tremellomycetes</taxon>
        <taxon>Tremellales</taxon>
        <taxon>Cryptococcaceae</taxon>
        <taxon>Kwoniella</taxon>
    </lineage>
</organism>
<evidence type="ECO:0000313" key="4">
    <source>
        <dbReference type="Proteomes" id="UP001355207"/>
    </source>
</evidence>
<dbReference type="PANTHER" id="PTHR12790">
    <property type="entry name" value="TRANSCRIPTION INITIATION FACTOR IA RRN3"/>
    <property type="match status" value="1"/>
</dbReference>
<protein>
    <recommendedName>
        <fullName evidence="5">RNA polymerase I-specific transcription initiation factor RRN3</fullName>
    </recommendedName>
</protein>
<comment type="similarity">
    <text evidence="1">Belongs to the RRN3 family.</text>
</comment>
<feature type="compositionally biased region" description="Acidic residues" evidence="2">
    <location>
        <begin position="389"/>
        <end position="417"/>
    </location>
</feature>
<reference evidence="3 4" key="1">
    <citation type="submission" date="2024-01" db="EMBL/GenBank/DDBJ databases">
        <title>Comparative genomics of Cryptococcus and Kwoniella reveals pathogenesis evolution and contrasting modes of karyotype evolution via chromosome fusion or intercentromeric recombination.</title>
        <authorList>
            <person name="Coelho M.A."/>
            <person name="David-Palma M."/>
            <person name="Shea T."/>
            <person name="Bowers K."/>
            <person name="McGinley-Smith S."/>
            <person name="Mohammad A.W."/>
            <person name="Gnirke A."/>
            <person name="Yurkov A.M."/>
            <person name="Nowrousian M."/>
            <person name="Sun S."/>
            <person name="Cuomo C.A."/>
            <person name="Heitman J."/>
        </authorList>
    </citation>
    <scope>NUCLEOTIDE SEQUENCE [LARGE SCALE GENOMIC DNA]</scope>
    <source>
        <strain evidence="3 4">CBS 6074</strain>
    </source>
</reference>
<feature type="region of interest" description="Disordered" evidence="2">
    <location>
        <begin position="914"/>
        <end position="951"/>
    </location>
</feature>
<name>A0AAX4JT10_9TREE</name>
<dbReference type="GO" id="GO:0006361">
    <property type="term" value="P:transcription initiation at RNA polymerase I promoter"/>
    <property type="evidence" value="ECO:0007669"/>
    <property type="project" value="InterPro"/>
</dbReference>
<feature type="compositionally biased region" description="Acidic residues" evidence="2">
    <location>
        <begin position="854"/>
        <end position="883"/>
    </location>
</feature>
<feature type="compositionally biased region" description="Low complexity" evidence="2">
    <location>
        <begin position="49"/>
        <end position="67"/>
    </location>
</feature>
<accession>A0AAX4JT10</accession>
<proteinExistence type="inferred from homology"/>
<dbReference type="GO" id="GO:0005634">
    <property type="term" value="C:nucleus"/>
    <property type="evidence" value="ECO:0007669"/>
    <property type="project" value="TreeGrafter"/>
</dbReference>
<feature type="region of interest" description="Disordered" evidence="2">
    <location>
        <begin position="333"/>
        <end position="358"/>
    </location>
</feature>
<gene>
    <name evidence="3" type="ORF">L201_003436</name>
</gene>
<sequence length="951" mass="105068">MPLSSFSFGSSLHMTKNNNNTTTPLKNRSSSNLTKSNNSMAIPTNIMISNDPSNSAGPSSSRSASLAGRKRPREFIENGGGGGENGKNRTPSRRTKSTGDARDSNSRNNNSNSQSSKDREAFQRGLISVFVPKALQESKQGNLSHYNDLLSHFLPTPTSPIPSLPPLLPLLKAISAHVSLLSPEIHSPLVTAIINLPWATGDEKFVKAFIGWAAVLVSAQPGWAKEVVGMAVKGLTWQPPFISPNTAPISRRIFHARHHLLLSHLISLVPTLPNVLQPLLIRNFPHKREETIAQTTWIRNCCELIGYCPELGGRMWGEIVDRMLRIDVEITNSIEDDDDEDSDAESDDEGDLPINNYAQFNTNTIDPLDLLISQQLPRPRTSSPSPDIGFDDDASDGDPDPDELSSDDGDDSDDEEDSKNKAKLDELKAKKKANVKSMREKLDGMLVYFFDHLEEYMGAKSSHLPAIEMAAQNIQNNISGNSTPTSEYPPTLQLQLQLNSNSIISSIHKKQKSPITPAQSLSYFQTLLNLFSRQILPTSSTQHIPFLLFLTSSFSPSHTDLFLGLLVSQALYGQSTSNHSTNNTQLLSMNQRISATVYIGSIVCRARFVNDDQAKTVLTYLLAYIDGKLHQSRINGNKGIDELPLFYSVCQSVMLIFCFRWRAFTNSAIASSNQQNEDIMVGDLELEDMDDDDNDNNDNENGNDNKWISDLDILQRAITSELNPLLGCNPTIVSTFAKVSHQTNFLYCFSIIEANQQSSHPPPTRSLSNQNLKNNNTIVQQPSSEQSKLKTITRTNSSIIGSQTLPRQARQTNIESGLDSYFPFDPYDLPKSKKFIERLYRTWSEVSIKNGNDNDSDSDSDDSSDSEAEEGVENGDGDGDDDSIGSSLEDHMKIHKSLPLNIKVGSYGEHRRNKLLDHNSHNNNNRDNGLSSSLEGMSISPNNFGVGVLGN</sequence>
<feature type="region of interest" description="Disordered" evidence="2">
    <location>
        <begin position="1"/>
        <end position="119"/>
    </location>
</feature>
<feature type="compositionally biased region" description="Polar residues" evidence="2">
    <location>
        <begin position="1"/>
        <end position="14"/>
    </location>
</feature>
<dbReference type="Proteomes" id="UP001355207">
    <property type="component" value="Chromosome 4"/>
</dbReference>
<dbReference type="AlphaFoldDB" id="A0AAX4JT10"/>
<dbReference type="Pfam" id="PF05327">
    <property type="entry name" value="RRN3"/>
    <property type="match status" value="1"/>
</dbReference>
<evidence type="ECO:0000256" key="1">
    <source>
        <dbReference type="ARBA" id="ARBA00010098"/>
    </source>
</evidence>
<dbReference type="GO" id="GO:0001042">
    <property type="term" value="F:RNA polymerase I core binding"/>
    <property type="evidence" value="ECO:0007669"/>
    <property type="project" value="TreeGrafter"/>
</dbReference>
<dbReference type="EMBL" id="CP144101">
    <property type="protein sequence ID" value="WWC88525.1"/>
    <property type="molecule type" value="Genomic_DNA"/>
</dbReference>
<feature type="region of interest" description="Disordered" evidence="2">
    <location>
        <begin position="376"/>
        <end position="425"/>
    </location>
</feature>
<dbReference type="InterPro" id="IPR007991">
    <property type="entry name" value="RNA_pol_I_trans_ini_fac_RRN3"/>
</dbReference>
<evidence type="ECO:0000256" key="2">
    <source>
        <dbReference type="SAM" id="MobiDB-lite"/>
    </source>
</evidence>
<feature type="compositionally biased region" description="Acidic residues" evidence="2">
    <location>
        <begin position="334"/>
        <end position="351"/>
    </location>
</feature>